<sequence>MNTHSALTNFDIISLILRHYDVPDGYAPHVGQVSLARAARVCVAFYEPAIRLLWRCLSNIVPLLSLLPSSLMKVREDEEDKVGKYVTYMLNGNIVPEEWEYMQRRAEYVQYLDYSTHQDRTRLTPPTWIYLTHLTHSQPLLPNLRSLSFYFSSPLSTTMVRPLLSPTITDLDIYCDVEGDNDEWICSLRVLFHVVSSVATHLTSFELRVPRVVLPH</sequence>
<dbReference type="EMBL" id="ML143517">
    <property type="protein sequence ID" value="TBU23065.1"/>
    <property type="molecule type" value="Genomic_DNA"/>
</dbReference>
<gene>
    <name evidence="1" type="ORF">BD311DRAFT_821023</name>
</gene>
<name>A0A4Q9M7T0_9APHY</name>
<reference evidence="1" key="1">
    <citation type="submission" date="2019-01" db="EMBL/GenBank/DDBJ databases">
        <title>Draft genome sequences of three monokaryotic isolates of the white-rot basidiomycete fungus Dichomitus squalens.</title>
        <authorList>
            <consortium name="DOE Joint Genome Institute"/>
            <person name="Lopez S.C."/>
            <person name="Andreopoulos B."/>
            <person name="Pangilinan J."/>
            <person name="Lipzen A."/>
            <person name="Riley R."/>
            <person name="Ahrendt S."/>
            <person name="Ng V."/>
            <person name="Barry K."/>
            <person name="Daum C."/>
            <person name="Grigoriev I.V."/>
            <person name="Hilden K.S."/>
            <person name="Makela M.R."/>
            <person name="de Vries R.P."/>
        </authorList>
    </citation>
    <scope>NUCLEOTIDE SEQUENCE [LARGE SCALE GENOMIC DNA]</scope>
    <source>
        <strain evidence="1">OM18370.1</strain>
    </source>
</reference>
<evidence type="ECO:0000313" key="1">
    <source>
        <dbReference type="EMBL" id="TBU23065.1"/>
    </source>
</evidence>
<evidence type="ECO:0008006" key="2">
    <source>
        <dbReference type="Google" id="ProtNLM"/>
    </source>
</evidence>
<dbReference type="AlphaFoldDB" id="A0A4Q9M7T0"/>
<proteinExistence type="predicted"/>
<accession>A0A4Q9M7T0</accession>
<dbReference type="Proteomes" id="UP000292957">
    <property type="component" value="Unassembled WGS sequence"/>
</dbReference>
<organism evidence="1">
    <name type="scientific">Dichomitus squalens</name>
    <dbReference type="NCBI Taxonomy" id="114155"/>
    <lineage>
        <taxon>Eukaryota</taxon>
        <taxon>Fungi</taxon>
        <taxon>Dikarya</taxon>
        <taxon>Basidiomycota</taxon>
        <taxon>Agaricomycotina</taxon>
        <taxon>Agaricomycetes</taxon>
        <taxon>Polyporales</taxon>
        <taxon>Polyporaceae</taxon>
        <taxon>Dichomitus</taxon>
    </lineage>
</organism>
<protein>
    <recommendedName>
        <fullName evidence="2">F-box domain-containing protein</fullName>
    </recommendedName>
</protein>
<dbReference type="OrthoDB" id="2754669at2759"/>